<dbReference type="InterPro" id="IPR055348">
    <property type="entry name" value="DctQ"/>
</dbReference>
<feature type="transmembrane region" description="Helical" evidence="9">
    <location>
        <begin position="137"/>
        <end position="156"/>
    </location>
</feature>
<proteinExistence type="inferred from homology"/>
<dbReference type="EMBL" id="FNGH01000012">
    <property type="protein sequence ID" value="SDM35242.1"/>
    <property type="molecule type" value="Genomic_DNA"/>
</dbReference>
<dbReference type="Proteomes" id="UP000199107">
    <property type="component" value="Unassembled WGS sequence"/>
</dbReference>
<evidence type="ECO:0000256" key="7">
    <source>
        <dbReference type="ARBA" id="ARBA00023136"/>
    </source>
</evidence>
<dbReference type="GO" id="GO:0005886">
    <property type="term" value="C:plasma membrane"/>
    <property type="evidence" value="ECO:0007669"/>
    <property type="project" value="UniProtKB-SubCell"/>
</dbReference>
<dbReference type="PANTHER" id="PTHR35011">
    <property type="entry name" value="2,3-DIKETO-L-GULONATE TRAP TRANSPORTER SMALL PERMEASE PROTEIN YIAM"/>
    <property type="match status" value="1"/>
</dbReference>
<feature type="domain" description="Tripartite ATP-independent periplasmic transporters DctQ component" evidence="10">
    <location>
        <begin position="26"/>
        <end position="158"/>
    </location>
</feature>
<dbReference type="InterPro" id="IPR007387">
    <property type="entry name" value="TRAP_DctQ"/>
</dbReference>
<evidence type="ECO:0000256" key="5">
    <source>
        <dbReference type="ARBA" id="ARBA00022692"/>
    </source>
</evidence>
<evidence type="ECO:0000313" key="11">
    <source>
        <dbReference type="EMBL" id="SDM35242.1"/>
    </source>
</evidence>
<keyword evidence="5 9" id="KW-0812">Transmembrane</keyword>
<keyword evidence="2 9" id="KW-0813">Transport</keyword>
<organism evidence="11 12">
    <name type="scientific">Franzmannia pantelleriensis</name>
    <dbReference type="NCBI Taxonomy" id="48727"/>
    <lineage>
        <taxon>Bacteria</taxon>
        <taxon>Pseudomonadati</taxon>
        <taxon>Pseudomonadota</taxon>
        <taxon>Gammaproteobacteria</taxon>
        <taxon>Oceanospirillales</taxon>
        <taxon>Halomonadaceae</taxon>
        <taxon>Franzmannia</taxon>
    </lineage>
</organism>
<reference evidence="12" key="1">
    <citation type="submission" date="2016-10" db="EMBL/GenBank/DDBJ databases">
        <authorList>
            <person name="Varghese N."/>
            <person name="Submissions S."/>
        </authorList>
    </citation>
    <scope>NUCLEOTIDE SEQUENCE [LARGE SCALE GENOMIC DNA]</scope>
    <source>
        <strain evidence="12">AAP</strain>
    </source>
</reference>
<dbReference type="AlphaFoldDB" id="A0A1G9SIL7"/>
<evidence type="ECO:0000256" key="3">
    <source>
        <dbReference type="ARBA" id="ARBA00022475"/>
    </source>
</evidence>
<evidence type="ECO:0000256" key="4">
    <source>
        <dbReference type="ARBA" id="ARBA00022519"/>
    </source>
</evidence>
<evidence type="ECO:0000256" key="2">
    <source>
        <dbReference type="ARBA" id="ARBA00022448"/>
    </source>
</evidence>
<comment type="subcellular location">
    <subcellularLocation>
        <location evidence="1 9">Cell inner membrane</location>
        <topology evidence="1 9">Multi-pass membrane protein</topology>
    </subcellularLocation>
</comment>
<comment type="similarity">
    <text evidence="8 9">Belongs to the TRAP transporter small permease family.</text>
</comment>
<evidence type="ECO:0000256" key="8">
    <source>
        <dbReference type="ARBA" id="ARBA00038436"/>
    </source>
</evidence>
<accession>A0A1G9SIL7</accession>
<feature type="transmembrane region" description="Helical" evidence="9">
    <location>
        <begin position="14"/>
        <end position="36"/>
    </location>
</feature>
<protein>
    <recommendedName>
        <fullName evidence="9">TRAP transporter small permease protein</fullName>
    </recommendedName>
</protein>
<comment type="function">
    <text evidence="9">Part of the tripartite ATP-independent periplasmic (TRAP) transport system.</text>
</comment>
<dbReference type="OrthoDB" id="7363305at2"/>
<dbReference type="GO" id="GO:0022857">
    <property type="term" value="F:transmembrane transporter activity"/>
    <property type="evidence" value="ECO:0007669"/>
    <property type="project" value="UniProtKB-UniRule"/>
</dbReference>
<keyword evidence="7 9" id="KW-0472">Membrane</keyword>
<dbReference type="Pfam" id="PF04290">
    <property type="entry name" value="DctQ"/>
    <property type="match status" value="1"/>
</dbReference>
<evidence type="ECO:0000256" key="9">
    <source>
        <dbReference type="RuleBase" id="RU369079"/>
    </source>
</evidence>
<evidence type="ECO:0000313" key="12">
    <source>
        <dbReference type="Proteomes" id="UP000199107"/>
    </source>
</evidence>
<name>A0A1G9SIL7_9GAMM</name>
<keyword evidence="12" id="KW-1185">Reference proteome</keyword>
<evidence type="ECO:0000256" key="1">
    <source>
        <dbReference type="ARBA" id="ARBA00004429"/>
    </source>
</evidence>
<dbReference type="RefSeq" id="WP_089659368.1">
    <property type="nucleotide sequence ID" value="NZ_FNGH01000012.1"/>
</dbReference>
<gene>
    <name evidence="11" type="ORF">SAMN05192555_11246</name>
</gene>
<dbReference type="STRING" id="48727.SAMN05192555_11246"/>
<feature type="transmembrane region" description="Helical" evidence="9">
    <location>
        <begin position="94"/>
        <end position="116"/>
    </location>
</feature>
<keyword evidence="6 9" id="KW-1133">Transmembrane helix</keyword>
<keyword evidence="4 9" id="KW-0997">Cell inner membrane</keyword>
<sequence>MQLLTTTSHWLARLGQLVAGIALLALMSVTMADVLTRLLFRLTAGSVNWSVSGSVELVSYLMMFALLAAMAANIEKSQVVVEAFSHRLPEAFKQRLGGIYLIGFCVLGVLMTLGLWQEAASAARRGQVTQDLRIPMGPIYQFGAVLCALLAARSLIHVLLGSLFATEGGGANEQ</sequence>
<evidence type="ECO:0000256" key="6">
    <source>
        <dbReference type="ARBA" id="ARBA00022989"/>
    </source>
</evidence>
<evidence type="ECO:0000259" key="10">
    <source>
        <dbReference type="Pfam" id="PF04290"/>
    </source>
</evidence>
<keyword evidence="3" id="KW-1003">Cell membrane</keyword>
<feature type="transmembrane region" description="Helical" evidence="9">
    <location>
        <begin position="57"/>
        <end position="74"/>
    </location>
</feature>
<comment type="subunit">
    <text evidence="9">The complex comprises the extracytoplasmic solute receptor protein and the two transmembrane proteins.</text>
</comment>
<dbReference type="PANTHER" id="PTHR35011:SF10">
    <property type="entry name" value="TRAP TRANSPORTER SMALL PERMEASE PROTEIN"/>
    <property type="match status" value="1"/>
</dbReference>
<dbReference type="GO" id="GO:0015740">
    <property type="term" value="P:C4-dicarboxylate transport"/>
    <property type="evidence" value="ECO:0007669"/>
    <property type="project" value="TreeGrafter"/>
</dbReference>